<name>A0AA86QX30_9EUKA</name>
<dbReference type="PANTHER" id="PTHR12756">
    <property type="entry name" value="CYTOSOLIC CARBOXYPEPTIDASE"/>
    <property type="match status" value="1"/>
</dbReference>
<proteinExistence type="inferred from homology"/>
<dbReference type="PROSITE" id="PS52035">
    <property type="entry name" value="PEPTIDASE_M14"/>
    <property type="match status" value="1"/>
</dbReference>
<comment type="similarity">
    <text evidence="2 3">Belongs to the peptidase M14 family.</text>
</comment>
<dbReference type="GO" id="GO:0006508">
    <property type="term" value="P:proteolysis"/>
    <property type="evidence" value="ECO:0007669"/>
    <property type="project" value="InterPro"/>
</dbReference>
<dbReference type="GO" id="GO:0008270">
    <property type="term" value="F:zinc ion binding"/>
    <property type="evidence" value="ECO:0007669"/>
    <property type="project" value="InterPro"/>
</dbReference>
<dbReference type="PANTHER" id="PTHR12756:SF11">
    <property type="entry name" value="CYTOSOLIC CARBOXYPEPTIDASE 1"/>
    <property type="match status" value="1"/>
</dbReference>
<comment type="caution">
    <text evidence="5">The sequence shown here is derived from an EMBL/GenBank/DDBJ whole genome shotgun (WGS) entry which is preliminary data.</text>
</comment>
<comment type="cofactor">
    <cofactor evidence="1">
        <name>Zn(2+)</name>
        <dbReference type="ChEBI" id="CHEBI:29105"/>
    </cofactor>
</comment>
<evidence type="ECO:0000256" key="3">
    <source>
        <dbReference type="PROSITE-ProRule" id="PRU01379"/>
    </source>
</evidence>
<evidence type="ECO:0000259" key="4">
    <source>
        <dbReference type="PROSITE" id="PS52035"/>
    </source>
</evidence>
<organism evidence="5">
    <name type="scientific">Hexamita inflata</name>
    <dbReference type="NCBI Taxonomy" id="28002"/>
    <lineage>
        <taxon>Eukaryota</taxon>
        <taxon>Metamonada</taxon>
        <taxon>Diplomonadida</taxon>
        <taxon>Hexamitidae</taxon>
        <taxon>Hexamitinae</taxon>
        <taxon>Hexamita</taxon>
    </lineage>
</organism>
<dbReference type="InterPro" id="IPR050821">
    <property type="entry name" value="Cytosolic_carboxypeptidase"/>
</dbReference>
<dbReference type="SUPFAM" id="SSF53187">
    <property type="entry name" value="Zn-dependent exopeptidases"/>
    <property type="match status" value="1"/>
</dbReference>
<feature type="active site" description="Proton donor/acceptor" evidence="3">
    <location>
        <position position="491"/>
    </location>
</feature>
<dbReference type="Pfam" id="PF00246">
    <property type="entry name" value="Peptidase_M14"/>
    <property type="match status" value="1"/>
</dbReference>
<sequence>MQKIQSEPESLEAADLLKQMNTKNYQQIQRIFSAGTYKVRNIPPAANNYQFGVQPKELTFSSCQLKFSSYSPQHVEGTKLQFHGSPPVCCACGCTQLSSEQLLQNFSTYQKQTVYYNKQPTYPDLTSLPLPSQNLVFESRFESGNLFSAQRLKICTLQNEFSSYEQVYVLIIQPDSHSTSHSQWFNFLVKNANPQYDYTFLIINFVKKSSSYQSGMSVLVKDDNNWAWSGRDIVYKKNASFMSESESFRSYHSLGFKLRFQSGKVHQISQNYPYPYSRLNFYLNKYVLFERNDISIQRTVLCRTQAGNEIDMITITNKPVKERKIIYITSRIHPGETQSSYIAEGLVNFLLSADQVAYRLRNHFTFKIIPLLNPDGVIVGNYRCNLAGFDLNRNWHQTSKQYTPCIESVQSEMKLDSMHELFCYIDVHGHFKKKSVFGYSVNDDGFFQFLHSYSQFFKFQNCKLGYSKSKKNTGRVINGTQFGFKHSYCIEASFHGWTNDENEQTSNSDSDENVNEFITEKTIEKTISDKRDRMTTPWTQESLRKVGEDIAAGLRFFIPGEFSEEQTQKIIQKVESTARASTKDDASDSDEDIELAKNKKIETILQKEIGIEKMGQTLQSKSIQIEHKVKTEEPVVKRMQSAPTQKKIEPKTDAYNSQQNKMNQLLRRKELPPQPHKRLVYDKIMDLQSEKQKFEYEFYQRYQGQAIVSSQSVNAVQRAWKDAKDAKIEKQKEKK</sequence>
<keyword evidence="5" id="KW-0645">Protease</keyword>
<dbReference type="Pfam" id="PF18027">
    <property type="entry name" value="Pepdidase_M14_N"/>
    <property type="match status" value="1"/>
</dbReference>
<feature type="domain" description="Peptidase M14" evidence="4">
    <location>
        <begin position="272"/>
        <end position="521"/>
    </location>
</feature>
<evidence type="ECO:0000313" key="5">
    <source>
        <dbReference type="EMBL" id="CAI9961443.1"/>
    </source>
</evidence>
<dbReference type="InterPro" id="IPR040626">
    <property type="entry name" value="Pepdidase_M14_N"/>
</dbReference>
<gene>
    <name evidence="5" type="ORF">HINF_LOCUS49088</name>
    <name evidence="6" type="ORF">HINF_LOCUS53848</name>
</gene>
<evidence type="ECO:0000256" key="1">
    <source>
        <dbReference type="ARBA" id="ARBA00001947"/>
    </source>
</evidence>
<dbReference type="EMBL" id="CATOUU010000940">
    <property type="protein sequence ID" value="CAI9961443.1"/>
    <property type="molecule type" value="Genomic_DNA"/>
</dbReference>
<dbReference type="SMART" id="SM00631">
    <property type="entry name" value="Zn_pept"/>
    <property type="match status" value="1"/>
</dbReference>
<dbReference type="EMBL" id="CAXDID020000276">
    <property type="protein sequence ID" value="CAL6069160.1"/>
    <property type="molecule type" value="Genomic_DNA"/>
</dbReference>
<dbReference type="Gene3D" id="2.60.40.3120">
    <property type="match status" value="1"/>
</dbReference>
<keyword evidence="5" id="KW-0378">Hydrolase</keyword>
<evidence type="ECO:0000256" key="2">
    <source>
        <dbReference type="ARBA" id="ARBA00005988"/>
    </source>
</evidence>
<dbReference type="Gene3D" id="3.40.630.10">
    <property type="entry name" value="Zn peptidases"/>
    <property type="match status" value="1"/>
</dbReference>
<dbReference type="AlphaFoldDB" id="A0AA86QX30"/>
<dbReference type="InterPro" id="IPR000834">
    <property type="entry name" value="Peptidase_M14"/>
</dbReference>
<accession>A0AA86QX30</accession>
<evidence type="ECO:0000313" key="6">
    <source>
        <dbReference type="EMBL" id="CAL6069160.1"/>
    </source>
</evidence>
<reference evidence="5" key="1">
    <citation type="submission" date="2023-06" db="EMBL/GenBank/DDBJ databases">
        <authorList>
            <person name="Kurt Z."/>
        </authorList>
    </citation>
    <scope>NUCLEOTIDE SEQUENCE</scope>
</reference>
<protein>
    <submittedName>
        <fullName evidence="5">Zinc carboxypeptidase domain-containing protein</fullName>
    </submittedName>
    <submittedName>
        <fullName evidence="6">Zinc_carboxypeptidase domain-containing protein</fullName>
    </submittedName>
</protein>
<dbReference type="GO" id="GO:0004181">
    <property type="term" value="F:metallocarboxypeptidase activity"/>
    <property type="evidence" value="ECO:0007669"/>
    <property type="project" value="InterPro"/>
</dbReference>
<evidence type="ECO:0000313" key="7">
    <source>
        <dbReference type="Proteomes" id="UP001642409"/>
    </source>
</evidence>
<reference evidence="6 7" key="2">
    <citation type="submission" date="2024-07" db="EMBL/GenBank/DDBJ databases">
        <authorList>
            <person name="Akdeniz Z."/>
        </authorList>
    </citation>
    <scope>NUCLEOTIDE SEQUENCE [LARGE SCALE GENOMIC DNA]</scope>
</reference>
<keyword evidence="7" id="KW-1185">Reference proteome</keyword>
<dbReference type="Proteomes" id="UP001642409">
    <property type="component" value="Unassembled WGS sequence"/>
</dbReference>
<keyword evidence="5" id="KW-0121">Carboxypeptidase</keyword>